<evidence type="ECO:0000313" key="2">
    <source>
        <dbReference type="EMBL" id="UYP44456.1"/>
    </source>
</evidence>
<evidence type="ECO:0008006" key="4">
    <source>
        <dbReference type="Google" id="ProtNLM"/>
    </source>
</evidence>
<protein>
    <recommendedName>
        <fullName evidence="4">DUF2207 domain-containing protein</fullName>
    </recommendedName>
</protein>
<keyword evidence="1" id="KW-0472">Membrane</keyword>
<evidence type="ECO:0000256" key="1">
    <source>
        <dbReference type="SAM" id="Phobius"/>
    </source>
</evidence>
<sequence length="293" mass="33947">MVFKKIHNKKHLFILGILVYFSILSTFKIGNSIPPLETDLEFSAGGGDYIIYYYENGLETSYETFETGYRKILFTEIQNSTEKVVFSISEFTNSSTIENCLGDQLENWTLTQTYKKTVDKSSTSIYNLKYLMPKDITVLHHLLQNDTFEQSQFGQERAEYFSDNRFIETNTLSITGTNYTAQIAWKVEFAKNEYSIISITRRYELEVNVEMEYNRANLLKEYSAMWSEQTIEDTGARKPVIHTERLILYTTSIIEPPEPRKGITGFPTLIFIGIFIGTAHILQTSHRKCLLKK</sequence>
<keyword evidence="3" id="KW-1185">Reference proteome</keyword>
<keyword evidence="1" id="KW-0812">Transmembrane</keyword>
<feature type="transmembrane region" description="Helical" evidence="1">
    <location>
        <begin position="12"/>
        <end position="30"/>
    </location>
</feature>
<accession>A0ABY6HLS0</accession>
<reference evidence="2" key="1">
    <citation type="submission" date="2022-09" db="EMBL/GenBank/DDBJ databases">
        <title>Actin cytoskeleton and complex cell architecture in an #Asgard archaeon.</title>
        <authorList>
            <person name="Ponce Toledo R.I."/>
            <person name="Schleper C."/>
            <person name="Rodrigues Oliveira T."/>
            <person name="Wollweber F."/>
            <person name="Xu J."/>
            <person name="Rittmann S."/>
            <person name="Klingl A."/>
            <person name="Pilhofer M."/>
        </authorList>
    </citation>
    <scope>NUCLEOTIDE SEQUENCE</scope>
    <source>
        <strain evidence="2">B-35</strain>
    </source>
</reference>
<organism evidence="2 3">
    <name type="scientific">Candidatus Lokiarchaeum ossiferum</name>
    <dbReference type="NCBI Taxonomy" id="2951803"/>
    <lineage>
        <taxon>Archaea</taxon>
        <taxon>Promethearchaeati</taxon>
        <taxon>Promethearchaeota</taxon>
        <taxon>Promethearchaeia</taxon>
        <taxon>Promethearchaeales</taxon>
        <taxon>Promethearchaeaceae</taxon>
        <taxon>Candidatus Lokiarchaeum</taxon>
    </lineage>
</organism>
<feature type="transmembrane region" description="Helical" evidence="1">
    <location>
        <begin position="262"/>
        <end position="282"/>
    </location>
</feature>
<dbReference type="EMBL" id="CP104013">
    <property type="protein sequence ID" value="UYP44456.1"/>
    <property type="molecule type" value="Genomic_DNA"/>
</dbReference>
<name>A0ABY6HLS0_9ARCH</name>
<evidence type="ECO:0000313" key="3">
    <source>
        <dbReference type="Proteomes" id="UP001208689"/>
    </source>
</evidence>
<gene>
    <name evidence="2" type="ORF">NEF87_000741</name>
</gene>
<keyword evidence="1" id="KW-1133">Transmembrane helix</keyword>
<proteinExistence type="predicted"/>
<dbReference type="Proteomes" id="UP001208689">
    <property type="component" value="Chromosome"/>
</dbReference>